<evidence type="ECO:0000313" key="8">
    <source>
        <dbReference type="EMBL" id="MBB5158511.1"/>
    </source>
</evidence>
<keyword evidence="9" id="KW-1185">Reference proteome</keyword>
<name>A0A840QES0_9PSEU</name>
<sequence>MPTSFFDWVELSAPQENAGEPYGVWAYFAVFALVLLSSAGMPFIGTFAVGGGAVLASQGHLDLAAVLIAAVLGGEAGGIVGYQIGFRWGRRLMERPGRRQEQRQKLLARGERLYETWGRLAVFVTTAMISGTANMKFTQFVVWNLITTTAFVLAVGPASYGAGRIVSGHHDTTSILLLVSGLVVAALTIWIAVRHRRRKKPLGTTV</sequence>
<accession>A0A840QES0</accession>
<keyword evidence="6 7" id="KW-0472">Membrane</keyword>
<evidence type="ECO:0000256" key="4">
    <source>
        <dbReference type="ARBA" id="ARBA00022692"/>
    </source>
</evidence>
<evidence type="ECO:0000256" key="6">
    <source>
        <dbReference type="ARBA" id="ARBA00023136"/>
    </source>
</evidence>
<gene>
    <name evidence="8" type="ORF">BJ970_006110</name>
</gene>
<proteinExistence type="inferred from homology"/>
<dbReference type="EMBL" id="JACHIW010000002">
    <property type="protein sequence ID" value="MBB5158511.1"/>
    <property type="molecule type" value="Genomic_DNA"/>
</dbReference>
<feature type="transmembrane region" description="Helical" evidence="7">
    <location>
        <begin position="24"/>
        <end position="49"/>
    </location>
</feature>
<evidence type="ECO:0000256" key="3">
    <source>
        <dbReference type="ARBA" id="ARBA00022475"/>
    </source>
</evidence>
<feature type="transmembrane region" description="Helical" evidence="7">
    <location>
        <begin position="140"/>
        <end position="162"/>
    </location>
</feature>
<protein>
    <submittedName>
        <fullName evidence="8">Membrane protein DedA with SNARE-associated domain</fullName>
    </submittedName>
</protein>
<dbReference type="Proteomes" id="UP000584374">
    <property type="component" value="Unassembled WGS sequence"/>
</dbReference>
<dbReference type="AlphaFoldDB" id="A0A840QES0"/>
<evidence type="ECO:0000256" key="2">
    <source>
        <dbReference type="ARBA" id="ARBA00010792"/>
    </source>
</evidence>
<comment type="similarity">
    <text evidence="2">Belongs to the DedA family.</text>
</comment>
<evidence type="ECO:0000256" key="7">
    <source>
        <dbReference type="SAM" id="Phobius"/>
    </source>
</evidence>
<comment type="caution">
    <text evidence="8">The sequence shown here is derived from an EMBL/GenBank/DDBJ whole genome shotgun (WGS) entry which is preliminary data.</text>
</comment>
<dbReference type="PANTHER" id="PTHR42709">
    <property type="entry name" value="ALKALINE PHOSPHATASE LIKE PROTEIN"/>
    <property type="match status" value="1"/>
</dbReference>
<evidence type="ECO:0000256" key="5">
    <source>
        <dbReference type="ARBA" id="ARBA00022989"/>
    </source>
</evidence>
<dbReference type="GO" id="GO:0005886">
    <property type="term" value="C:plasma membrane"/>
    <property type="evidence" value="ECO:0007669"/>
    <property type="project" value="UniProtKB-SubCell"/>
</dbReference>
<keyword evidence="5 7" id="KW-1133">Transmembrane helix</keyword>
<reference evidence="8 9" key="1">
    <citation type="submission" date="2020-08" db="EMBL/GenBank/DDBJ databases">
        <title>Sequencing the genomes of 1000 actinobacteria strains.</title>
        <authorList>
            <person name="Klenk H.-P."/>
        </authorList>
    </citation>
    <scope>NUCLEOTIDE SEQUENCE [LARGE SCALE GENOMIC DNA]</scope>
    <source>
        <strain evidence="8 9">DSM 45584</strain>
    </source>
</reference>
<keyword evidence="3" id="KW-1003">Cell membrane</keyword>
<evidence type="ECO:0000256" key="1">
    <source>
        <dbReference type="ARBA" id="ARBA00004651"/>
    </source>
</evidence>
<feature type="transmembrane region" description="Helical" evidence="7">
    <location>
        <begin position="174"/>
        <end position="193"/>
    </location>
</feature>
<dbReference type="InterPro" id="IPR051311">
    <property type="entry name" value="DedA_domain"/>
</dbReference>
<dbReference type="RefSeq" id="WP_184730339.1">
    <property type="nucleotide sequence ID" value="NZ_JACHIW010000002.1"/>
</dbReference>
<organism evidence="8 9">
    <name type="scientific">Saccharopolyspora phatthalungensis</name>
    <dbReference type="NCBI Taxonomy" id="664693"/>
    <lineage>
        <taxon>Bacteria</taxon>
        <taxon>Bacillati</taxon>
        <taxon>Actinomycetota</taxon>
        <taxon>Actinomycetes</taxon>
        <taxon>Pseudonocardiales</taxon>
        <taxon>Pseudonocardiaceae</taxon>
        <taxon>Saccharopolyspora</taxon>
    </lineage>
</organism>
<comment type="subcellular location">
    <subcellularLocation>
        <location evidence="1">Cell membrane</location>
        <topology evidence="1">Multi-pass membrane protein</topology>
    </subcellularLocation>
</comment>
<dbReference type="PANTHER" id="PTHR42709:SF6">
    <property type="entry name" value="UNDECAPRENYL PHOSPHATE TRANSPORTER A"/>
    <property type="match status" value="1"/>
</dbReference>
<feature type="transmembrane region" description="Helical" evidence="7">
    <location>
        <begin position="61"/>
        <end position="84"/>
    </location>
</feature>
<keyword evidence="4 7" id="KW-0812">Transmembrane</keyword>
<evidence type="ECO:0000313" key="9">
    <source>
        <dbReference type="Proteomes" id="UP000584374"/>
    </source>
</evidence>